<evidence type="ECO:0000313" key="3">
    <source>
        <dbReference type="Proteomes" id="UP000703269"/>
    </source>
</evidence>
<comment type="caution">
    <text evidence="2">The sequence shown here is derived from an EMBL/GenBank/DDBJ whole genome shotgun (WGS) entry which is preliminary data.</text>
</comment>
<evidence type="ECO:0000313" key="2">
    <source>
        <dbReference type="EMBL" id="GJE96113.1"/>
    </source>
</evidence>
<proteinExistence type="predicted"/>
<feature type="region of interest" description="Disordered" evidence="1">
    <location>
        <begin position="1"/>
        <end position="22"/>
    </location>
</feature>
<accession>A0A9P3GJK2</accession>
<dbReference type="Proteomes" id="UP000703269">
    <property type="component" value="Unassembled WGS sequence"/>
</dbReference>
<gene>
    <name evidence="2" type="ORF">PsYK624_123060</name>
</gene>
<keyword evidence="3" id="KW-1185">Reference proteome</keyword>
<name>A0A9P3GJK2_9APHY</name>
<dbReference type="EMBL" id="BPQB01000056">
    <property type="protein sequence ID" value="GJE96113.1"/>
    <property type="molecule type" value="Genomic_DNA"/>
</dbReference>
<evidence type="ECO:0000256" key="1">
    <source>
        <dbReference type="SAM" id="MobiDB-lite"/>
    </source>
</evidence>
<reference evidence="2 3" key="1">
    <citation type="submission" date="2021-08" db="EMBL/GenBank/DDBJ databases">
        <title>Draft Genome Sequence of Phanerochaete sordida strain YK-624.</title>
        <authorList>
            <person name="Mori T."/>
            <person name="Dohra H."/>
            <person name="Suzuki T."/>
            <person name="Kawagishi H."/>
            <person name="Hirai H."/>
        </authorList>
    </citation>
    <scope>NUCLEOTIDE SEQUENCE [LARGE SCALE GENOMIC DNA]</scope>
    <source>
        <strain evidence="2 3">YK-624</strain>
    </source>
</reference>
<protein>
    <submittedName>
        <fullName evidence="2">Uncharacterized protein</fullName>
    </submittedName>
</protein>
<organism evidence="2 3">
    <name type="scientific">Phanerochaete sordida</name>
    <dbReference type="NCBI Taxonomy" id="48140"/>
    <lineage>
        <taxon>Eukaryota</taxon>
        <taxon>Fungi</taxon>
        <taxon>Dikarya</taxon>
        <taxon>Basidiomycota</taxon>
        <taxon>Agaricomycotina</taxon>
        <taxon>Agaricomycetes</taxon>
        <taxon>Polyporales</taxon>
        <taxon>Phanerochaetaceae</taxon>
        <taxon>Phanerochaete</taxon>
    </lineage>
</organism>
<sequence length="106" mass="12018">MPETLMMSMPHSKRRSFPVTSERPSFFSAGMARTMDKTCANGGGPSHAEEQRRRIRDLGKPRAHEHVVHDLSQVWLLVVQNLERLANERTSGKNGRHMLVIGRARS</sequence>
<dbReference type="AlphaFoldDB" id="A0A9P3GJK2"/>